<dbReference type="InterPro" id="IPR039529">
    <property type="entry name" value="PGAP1/BST1"/>
</dbReference>
<comment type="function">
    <text evidence="10">Involved in inositol deacylation of GPI-anchored proteins which plays important roles in the quality control and ER-associated degradation of GPI-anchored proteins.</text>
</comment>
<evidence type="ECO:0000313" key="15">
    <source>
        <dbReference type="Proteomes" id="UP000019462"/>
    </source>
</evidence>
<feature type="transmembrane region" description="Helical" evidence="10">
    <location>
        <begin position="907"/>
        <end position="931"/>
    </location>
</feature>
<comment type="subcellular location">
    <subcellularLocation>
        <location evidence="1">Endoplasmic reticulum membrane</location>
        <topology evidence="1">Multi-pass membrane protein</topology>
    </subcellularLocation>
</comment>
<keyword evidence="15" id="KW-1185">Reference proteome</keyword>
<evidence type="ECO:0000256" key="3">
    <source>
        <dbReference type="ARBA" id="ARBA00022448"/>
    </source>
</evidence>
<evidence type="ECO:0000256" key="4">
    <source>
        <dbReference type="ARBA" id="ARBA00022692"/>
    </source>
</evidence>
<feature type="region of interest" description="Disordered" evidence="11">
    <location>
        <begin position="1216"/>
        <end position="1251"/>
    </location>
</feature>
<evidence type="ECO:0000256" key="9">
    <source>
        <dbReference type="ARBA" id="ARBA00023136"/>
    </source>
</evidence>
<dbReference type="GO" id="GO:0005789">
    <property type="term" value="C:endoplasmic reticulum membrane"/>
    <property type="evidence" value="ECO:0007669"/>
    <property type="project" value="UniProtKB-SubCell"/>
</dbReference>
<dbReference type="Pfam" id="PF25140">
    <property type="entry name" value="PGAP1_TMD"/>
    <property type="match status" value="1"/>
</dbReference>
<evidence type="ECO:0000256" key="5">
    <source>
        <dbReference type="ARBA" id="ARBA00022801"/>
    </source>
</evidence>
<feature type="region of interest" description="Disordered" evidence="11">
    <location>
        <begin position="1152"/>
        <end position="1188"/>
    </location>
</feature>
<feature type="region of interest" description="Disordered" evidence="11">
    <location>
        <begin position="1360"/>
        <end position="1433"/>
    </location>
</feature>
<keyword evidence="4 10" id="KW-0812">Transmembrane</keyword>
<dbReference type="PANTHER" id="PTHR15495:SF7">
    <property type="entry name" value="GPI INOSITOL-DEACYLASE"/>
    <property type="match status" value="1"/>
</dbReference>
<feature type="transmembrane region" description="Helical" evidence="10">
    <location>
        <begin position="855"/>
        <end position="876"/>
    </location>
</feature>
<dbReference type="EMBL" id="AWNI01000003">
    <property type="protein sequence ID" value="ETS65074.1"/>
    <property type="molecule type" value="Genomic_DNA"/>
</dbReference>
<evidence type="ECO:0000256" key="2">
    <source>
        <dbReference type="ARBA" id="ARBA00006931"/>
    </source>
</evidence>
<feature type="compositionally biased region" description="Basic and acidic residues" evidence="11">
    <location>
        <begin position="1152"/>
        <end position="1165"/>
    </location>
</feature>
<evidence type="ECO:0000256" key="1">
    <source>
        <dbReference type="ARBA" id="ARBA00004477"/>
    </source>
</evidence>
<keyword evidence="9 10" id="KW-0472">Membrane</keyword>
<dbReference type="InterPro" id="IPR012908">
    <property type="entry name" value="PGAP1-ab_dom-like"/>
</dbReference>
<keyword evidence="7 10" id="KW-0653">Protein transport</keyword>
<feature type="transmembrane region" description="Helical" evidence="10">
    <location>
        <begin position="1071"/>
        <end position="1089"/>
    </location>
</feature>
<dbReference type="InterPro" id="IPR029058">
    <property type="entry name" value="AB_hydrolase_fold"/>
</dbReference>
<comment type="similarity">
    <text evidence="2 10">Belongs to the GPI inositol-deacylase family.</text>
</comment>
<sequence length="1502" mass="162960">MATISAADRSSSRPSRRLWLPWLLLAISLILITYSVDSFVRLPQQLAVSQQCRMSRMRPAYIDHTADLESFSPSGLWRKYRLYLYRERDFDPMDLPSGSPALFVPGNAGSYGQVRSVSSSAARQFYKQNSGGQLRDEWKDAPAGVAHTDWYTLDFNEDFSAFSGSTLIEQATFINEVIAYLSNRYASPATRNFAAGERNTTVPILAHSMGGIAARLAARMPNYPQGSIDTIVTLSTPHAYPPVPFDRSTEYVYSLINRPSPAAPSGSPASVPPLLVSVAGGILDTQLPSDPSSLALARIGEAVPPSRISTFTTSLPSLWSSVDHLAVMWCDQLREKIARGFLLDMMAFGRIAQDRSAGGITGKASFLRRRRELWRRALSLFDSSDAGNGDIGPLELIPSKDSSYDEELESFVVEGETPTFNRPASGVDSPLLIGEDSFVYRVPARLGEGDTDVHAFELITNLCVGWNPSSGLGAPVPQPVEIVVQTCTSDPDSSDPIAGRKISCQLVMPWQWELIPPSLLPRTDILSQSPDAPAAANAAESKPFPDAEEAYHVPGLAFQRLRLDAVVLKRRRVDFIRVERKAVSGSFVHARGLKSFIRAGWMRQDSGRVEKHGPSHILTPAQNTATQQHHQDYGLATVGATPIATEWSLKGVGSSLLARRIEVVLSQCLIENLARYTLVTNDEVQYSTDPSFSPFLHVSNRATGDSRWYPQLASPQLVRSIRNRTYKGEAITFPLSLHGNAPFMPPARESVDEVKVQLWSDTATLLPVPGKQLDCQSPIESIRISIDWKASAGLVLLRYRFFLAAWPLGLLVVCVGLSWLAWAAKSDIDVFPSPLHSIMKPAFRTPLLGHRIDPLLGMLACLSAGLLLVDSIRLALYRALPDTQSHGPSSSLLGMVLGLSDHSSSAGLVPCFLAVSYAVLLVIVAVVQVGFRFTAAVVRRCGLGGKLDWVGSTASGADPLRWNPRSIAGLALLLLSVVLFVPHQFVFLCIFLLQMLNTLRAQLELQSIPKAASVTTASPRAQETRLHQHLAIFLVLLLLLPQKASFLVTWVRNLASVGITTPKTTAAWMDHNVLDVAPVVVLVWLMAGGRRLEPPRSGLEAKAVAAGFGVVGWYALVWGIRYTYRTYDAFNALCALLAICQWRSRRGCSLRSNDRLSRAGGKDSDETLGMLDDQDGAEGSSSSKLGTGRQAEAYELAARSDSERLPIHHLALPASLASSQQDAAAENPAEREPDSQSDAAQPSTSTPGDRLDTLIGQYLDVLDRYQQARSASCESFSRGYLKLSRAKMEYGASRLSSNSYDSRLLGEIRAHVEPGPSKLTGAATSAEPEPKRILAERFVPDYSHLSEAQDGAEAVLSGLTDEKEGRGTATKQENAASGLRRRAGPVSPAGQDAADGKEGRVSLPSSSLGTQSANSTARKIGQDDESKAGKDHQKRLPDALLQFGGLPTPSLRGAQVDLKRALDQVLGVGAKHALVGQGLVQLVSQLDYLAREIAKLQGSDDN</sequence>
<proteinExistence type="inferred from homology"/>
<dbReference type="HOGENOM" id="CLU_251631_0_0_1"/>
<feature type="compositionally biased region" description="Basic and acidic residues" evidence="11">
    <location>
        <begin position="1420"/>
        <end position="1433"/>
    </location>
</feature>
<dbReference type="Pfam" id="PF07819">
    <property type="entry name" value="PGAP1"/>
    <property type="match status" value="1"/>
</dbReference>
<evidence type="ECO:0000259" key="13">
    <source>
        <dbReference type="Pfam" id="PF25140"/>
    </source>
</evidence>
<gene>
    <name evidence="14" type="ORF">PaG_00528</name>
</gene>
<dbReference type="Gene3D" id="3.40.50.1820">
    <property type="entry name" value="alpha/beta hydrolase"/>
    <property type="match status" value="1"/>
</dbReference>
<feature type="compositionally biased region" description="Low complexity" evidence="11">
    <location>
        <begin position="1216"/>
        <end position="1225"/>
    </location>
</feature>
<evidence type="ECO:0000256" key="8">
    <source>
        <dbReference type="ARBA" id="ARBA00022989"/>
    </source>
</evidence>
<feature type="domain" description="GPI inositol-deacylase transmembrane" evidence="13">
    <location>
        <begin position="803"/>
        <end position="1142"/>
    </location>
</feature>
<dbReference type="GO" id="GO:0006888">
    <property type="term" value="P:endoplasmic reticulum to Golgi vesicle-mediated transport"/>
    <property type="evidence" value="ECO:0007669"/>
    <property type="project" value="TreeGrafter"/>
</dbReference>
<feature type="transmembrane region" description="Helical" evidence="10">
    <location>
        <begin position="1101"/>
        <end position="1120"/>
    </location>
</feature>
<dbReference type="InterPro" id="IPR056824">
    <property type="entry name" value="PGAP1_TMD"/>
</dbReference>
<dbReference type="EC" id="3.1.-.-" evidence="10"/>
<dbReference type="Pfam" id="PF25141">
    <property type="entry name" value="PGAP1_2nd"/>
    <property type="match status" value="1"/>
</dbReference>
<feature type="transmembrane region" description="Helical" evidence="10">
    <location>
        <begin position="18"/>
        <end position="36"/>
    </location>
</feature>
<protein>
    <recommendedName>
        <fullName evidence="10">GPI inositol-deacylase</fullName>
        <ecNumber evidence="10">3.1.-.-</ecNumber>
    </recommendedName>
</protein>
<dbReference type="SUPFAM" id="SSF53474">
    <property type="entry name" value="alpha/beta-Hydrolases"/>
    <property type="match status" value="1"/>
</dbReference>
<keyword evidence="8 10" id="KW-1133">Transmembrane helix</keyword>
<evidence type="ECO:0000256" key="6">
    <source>
        <dbReference type="ARBA" id="ARBA00022824"/>
    </source>
</evidence>
<organism evidence="14 15">
    <name type="scientific">Moesziomyces aphidis</name>
    <name type="common">Pseudozyma aphidis</name>
    <dbReference type="NCBI Taxonomy" id="84754"/>
    <lineage>
        <taxon>Eukaryota</taxon>
        <taxon>Fungi</taxon>
        <taxon>Dikarya</taxon>
        <taxon>Basidiomycota</taxon>
        <taxon>Ustilaginomycotina</taxon>
        <taxon>Ustilaginomycetes</taxon>
        <taxon>Ustilaginales</taxon>
        <taxon>Ustilaginaceae</taxon>
        <taxon>Moesziomyces</taxon>
    </lineage>
</organism>
<feature type="transmembrane region" description="Helical" evidence="10">
    <location>
        <begin position="1030"/>
        <end position="1051"/>
    </location>
</feature>
<dbReference type="GO" id="GO:0015031">
    <property type="term" value="P:protein transport"/>
    <property type="evidence" value="ECO:0007669"/>
    <property type="project" value="UniProtKB-KW"/>
</dbReference>
<dbReference type="GO" id="GO:0006505">
    <property type="term" value="P:GPI anchor metabolic process"/>
    <property type="evidence" value="ECO:0007669"/>
    <property type="project" value="TreeGrafter"/>
</dbReference>
<dbReference type="Proteomes" id="UP000019462">
    <property type="component" value="Unassembled WGS sequence"/>
</dbReference>
<evidence type="ECO:0000259" key="12">
    <source>
        <dbReference type="Pfam" id="PF07819"/>
    </source>
</evidence>
<keyword evidence="5 10" id="KW-0378">Hydrolase</keyword>
<evidence type="ECO:0000256" key="10">
    <source>
        <dbReference type="RuleBase" id="RU365011"/>
    </source>
</evidence>
<evidence type="ECO:0000256" key="11">
    <source>
        <dbReference type="SAM" id="MobiDB-lite"/>
    </source>
</evidence>
<accession>W3VU43</accession>
<feature type="domain" description="GPI inositol-deacylase PGAP1-like alpha/beta" evidence="12">
    <location>
        <begin position="97"/>
        <end position="341"/>
    </location>
</feature>
<keyword evidence="3 10" id="KW-0813">Transport</keyword>
<reference evidence="14 15" key="1">
    <citation type="journal article" date="2014" name="Genome Announc.">
        <title>Genome sequence of the basidiomycetous fungus Pseudozyma aphidis DSM70725, an efficient producer of biosurfactant mannosylerythritol lipids.</title>
        <authorList>
            <person name="Lorenz S."/>
            <person name="Guenther M."/>
            <person name="Grumaz C."/>
            <person name="Rupp S."/>
            <person name="Zibek S."/>
            <person name="Sohn K."/>
        </authorList>
    </citation>
    <scope>NUCLEOTIDE SEQUENCE [LARGE SCALE GENOMIC DNA]</scope>
    <source>
        <strain evidence="15">ATCC 32657 / CBS 517.83 / DSM 70725 / JCM 10318 / NBRC 10182 / NRRL Y-7954 / St-0401</strain>
    </source>
</reference>
<dbReference type="GO" id="GO:0050185">
    <property type="term" value="F:phosphatidylinositol deacylase activity"/>
    <property type="evidence" value="ECO:0007669"/>
    <property type="project" value="TreeGrafter"/>
</dbReference>
<comment type="caution">
    <text evidence="14">The sequence shown here is derived from an EMBL/GenBank/DDBJ whole genome shotgun (WGS) entry which is preliminary data.</text>
</comment>
<dbReference type="PANTHER" id="PTHR15495">
    <property type="entry name" value="NEGATIVE REGULATOR OF VESICLE FORMATION-RELATED"/>
    <property type="match status" value="1"/>
</dbReference>
<feature type="compositionally biased region" description="Polar residues" evidence="11">
    <location>
        <begin position="1236"/>
        <end position="1247"/>
    </location>
</feature>
<feature type="transmembrane region" description="Helical" evidence="10">
    <location>
        <begin position="801"/>
        <end position="822"/>
    </location>
</feature>
<evidence type="ECO:0000313" key="14">
    <source>
        <dbReference type="EMBL" id="ETS65074.1"/>
    </source>
</evidence>
<evidence type="ECO:0000256" key="7">
    <source>
        <dbReference type="ARBA" id="ARBA00022927"/>
    </source>
</evidence>
<dbReference type="OrthoDB" id="348976at2759"/>
<feature type="compositionally biased region" description="Polar residues" evidence="11">
    <location>
        <begin position="1403"/>
        <end position="1417"/>
    </location>
</feature>
<name>W3VU43_MOEAP</name>
<feature type="transmembrane region" description="Helical" evidence="10">
    <location>
        <begin position="967"/>
        <end position="993"/>
    </location>
</feature>
<keyword evidence="6 10" id="KW-0256">Endoplasmic reticulum</keyword>